<protein>
    <submittedName>
        <fullName evidence="2">Secreted protein</fullName>
    </submittedName>
</protein>
<dbReference type="EMBL" id="CP012199">
    <property type="protein sequence ID" value="AMG76003.1"/>
    <property type="molecule type" value="Genomic_DNA"/>
</dbReference>
<sequence>MRKTMMIFAAGTALLAVPAFAQLDVGGAVGGTLGAQVDPGATVGNTVDRVTQPVGDTVDRVDGTVNRTADATKLTLATREEVRAGVQITDTKGKSIGTVQSIDGDNAVVVDGGKLYNVPLSSLYRQADGAAGTLVTKLPKAGLEARGSAEGETNADATTR</sequence>
<proteinExistence type="predicted"/>
<keyword evidence="1" id="KW-0732">Signal</keyword>
<dbReference type="AlphaFoldDB" id="A0AA86GN76"/>
<dbReference type="KEGG" id="sgi:SGRAN_3664"/>
<organism evidence="2 3">
    <name type="scientific">Sphingopyxis granuli</name>
    <dbReference type="NCBI Taxonomy" id="267128"/>
    <lineage>
        <taxon>Bacteria</taxon>
        <taxon>Pseudomonadati</taxon>
        <taxon>Pseudomonadota</taxon>
        <taxon>Alphaproteobacteria</taxon>
        <taxon>Sphingomonadales</taxon>
        <taxon>Sphingomonadaceae</taxon>
        <taxon>Sphingopyxis</taxon>
    </lineage>
</organism>
<accession>A0AA86GN76</accession>
<dbReference type="RefSeq" id="WP_210434172.1">
    <property type="nucleotide sequence ID" value="NZ_CP012199.1"/>
</dbReference>
<dbReference type="Proteomes" id="UP000058599">
    <property type="component" value="Chromosome"/>
</dbReference>
<evidence type="ECO:0000313" key="3">
    <source>
        <dbReference type="Proteomes" id="UP000058599"/>
    </source>
</evidence>
<gene>
    <name evidence="2" type="ORF">SGRAN_3664</name>
</gene>
<evidence type="ECO:0000313" key="2">
    <source>
        <dbReference type="EMBL" id="AMG76003.1"/>
    </source>
</evidence>
<feature type="signal peptide" evidence="1">
    <location>
        <begin position="1"/>
        <end position="21"/>
    </location>
</feature>
<evidence type="ECO:0000256" key="1">
    <source>
        <dbReference type="SAM" id="SignalP"/>
    </source>
</evidence>
<feature type="chain" id="PRO_5041722329" evidence="1">
    <location>
        <begin position="22"/>
        <end position="160"/>
    </location>
</feature>
<keyword evidence="3" id="KW-1185">Reference proteome</keyword>
<reference evidence="2 3" key="1">
    <citation type="journal article" date="2016" name="BMC Genomics">
        <title>Genomic analysis of the nitrate-respiring Sphingopyxis granuli (formerly Sphingomonas macrogoltabida) strain TFA.</title>
        <authorList>
            <person name="Garcia-Romero I."/>
            <person name="Perez-Pulido A.J."/>
            <person name="Gonzalez-Flores Y.E."/>
            <person name="Reyes-Ramirez F."/>
            <person name="Santero E."/>
            <person name="Floriano B."/>
        </authorList>
    </citation>
    <scope>NUCLEOTIDE SEQUENCE [LARGE SCALE GENOMIC DNA]</scope>
    <source>
        <strain evidence="2 3">TFA</strain>
    </source>
</reference>
<name>A0AA86GN76_9SPHN</name>